<evidence type="ECO:0000256" key="1">
    <source>
        <dbReference type="ARBA" id="ARBA00022714"/>
    </source>
</evidence>
<dbReference type="Gene3D" id="1.10.150.120">
    <property type="entry name" value="[2Fe-2S]-binding domain"/>
    <property type="match status" value="1"/>
</dbReference>
<keyword evidence="3" id="KW-0560">Oxidoreductase</keyword>
<dbReference type="Proteomes" id="UP000606490">
    <property type="component" value="Unassembled WGS sequence"/>
</dbReference>
<proteinExistence type="predicted"/>
<dbReference type="InterPro" id="IPR001041">
    <property type="entry name" value="2Fe-2S_ferredoxin-type"/>
</dbReference>
<keyword evidence="5" id="KW-0411">Iron-sulfur</keyword>
<dbReference type="RefSeq" id="WP_202826109.1">
    <property type="nucleotide sequence ID" value="NZ_JAEUXJ010000005.1"/>
</dbReference>
<accession>A0ABS1V3T9</accession>
<dbReference type="PROSITE" id="PS51085">
    <property type="entry name" value="2FE2S_FER_2"/>
    <property type="match status" value="1"/>
</dbReference>
<evidence type="ECO:0000259" key="6">
    <source>
        <dbReference type="PROSITE" id="PS51085"/>
    </source>
</evidence>
<evidence type="ECO:0000256" key="3">
    <source>
        <dbReference type="ARBA" id="ARBA00023002"/>
    </source>
</evidence>
<dbReference type="InterPro" id="IPR012675">
    <property type="entry name" value="Beta-grasp_dom_sf"/>
</dbReference>
<dbReference type="PANTHER" id="PTHR44379">
    <property type="entry name" value="OXIDOREDUCTASE WITH IRON-SULFUR SUBUNIT"/>
    <property type="match status" value="1"/>
</dbReference>
<dbReference type="SUPFAM" id="SSF54292">
    <property type="entry name" value="2Fe-2S ferredoxin-like"/>
    <property type="match status" value="1"/>
</dbReference>
<dbReference type="CDD" id="cd00207">
    <property type="entry name" value="fer2"/>
    <property type="match status" value="1"/>
</dbReference>
<evidence type="ECO:0000256" key="2">
    <source>
        <dbReference type="ARBA" id="ARBA00022723"/>
    </source>
</evidence>
<dbReference type="Pfam" id="PF01799">
    <property type="entry name" value="Fer2_2"/>
    <property type="match status" value="1"/>
</dbReference>
<dbReference type="SUPFAM" id="SSF47741">
    <property type="entry name" value="CO dehydrogenase ISP C-domain like"/>
    <property type="match status" value="1"/>
</dbReference>
<dbReference type="InterPro" id="IPR036884">
    <property type="entry name" value="2Fe-2S-bd_dom_sf"/>
</dbReference>
<dbReference type="InterPro" id="IPR006058">
    <property type="entry name" value="2Fe2S_fd_BS"/>
</dbReference>
<keyword evidence="1" id="KW-0001">2Fe-2S</keyword>
<evidence type="ECO:0000256" key="4">
    <source>
        <dbReference type="ARBA" id="ARBA00023004"/>
    </source>
</evidence>
<keyword evidence="8" id="KW-1185">Reference proteome</keyword>
<sequence>MARLNINGRVVEITVEDDTPLLWAIREQVGLTGTKYGCGVAQCGACTVHVDGVATRSCSMPVSAFNETQKIVTIEGLSPNGDHPLQKAWVALDVPQCGYCQSGMIMAAAALLTANPKPSDADIRGEITNICRCGTYNRVQAAIKQAAGGNQANG</sequence>
<dbReference type="Gene3D" id="3.10.20.30">
    <property type="match status" value="1"/>
</dbReference>
<protein>
    <submittedName>
        <fullName evidence="7">(2Fe-2S)-binding protein</fullName>
    </submittedName>
</protein>
<dbReference type="Pfam" id="PF00111">
    <property type="entry name" value="Fer2"/>
    <property type="match status" value="1"/>
</dbReference>
<evidence type="ECO:0000313" key="8">
    <source>
        <dbReference type="Proteomes" id="UP000606490"/>
    </source>
</evidence>
<gene>
    <name evidence="7" type="ORF">JMJ55_13580</name>
</gene>
<organism evidence="7 8">
    <name type="scientific">Belnapia mucosa</name>
    <dbReference type="NCBI Taxonomy" id="2804532"/>
    <lineage>
        <taxon>Bacteria</taxon>
        <taxon>Pseudomonadati</taxon>
        <taxon>Pseudomonadota</taxon>
        <taxon>Alphaproteobacteria</taxon>
        <taxon>Acetobacterales</taxon>
        <taxon>Roseomonadaceae</taxon>
        <taxon>Belnapia</taxon>
    </lineage>
</organism>
<dbReference type="InterPro" id="IPR036010">
    <property type="entry name" value="2Fe-2S_ferredoxin-like_sf"/>
</dbReference>
<evidence type="ECO:0000313" key="7">
    <source>
        <dbReference type="EMBL" id="MBL6456359.1"/>
    </source>
</evidence>
<name>A0ABS1V3T9_9PROT</name>
<dbReference type="PANTHER" id="PTHR44379:SF2">
    <property type="entry name" value="BLR6218 PROTEIN"/>
    <property type="match status" value="1"/>
</dbReference>
<dbReference type="InterPro" id="IPR051452">
    <property type="entry name" value="Diverse_Oxidoreductases"/>
</dbReference>
<comment type="caution">
    <text evidence="7">The sequence shown here is derived from an EMBL/GenBank/DDBJ whole genome shotgun (WGS) entry which is preliminary data.</text>
</comment>
<keyword evidence="4" id="KW-0408">Iron</keyword>
<dbReference type="EMBL" id="JAEUXJ010000005">
    <property type="protein sequence ID" value="MBL6456359.1"/>
    <property type="molecule type" value="Genomic_DNA"/>
</dbReference>
<reference evidence="7 8" key="1">
    <citation type="submission" date="2021-01" db="EMBL/GenBank/DDBJ databases">
        <title>Belnapia mucosa sp. nov. and Belnapia arida sp. nov., isolated from the Tabernas Desert (Almeria, Spain).</title>
        <authorList>
            <person name="Molina-Menor E."/>
            <person name="Vidal-Verdu A."/>
            <person name="Calonge A."/>
            <person name="Satari L."/>
            <person name="Pereto Magraner J."/>
            <person name="Porcar Miralles M."/>
        </authorList>
    </citation>
    <scope>NUCLEOTIDE SEQUENCE [LARGE SCALE GENOMIC DNA]</scope>
    <source>
        <strain evidence="7 8">T6</strain>
    </source>
</reference>
<dbReference type="PROSITE" id="PS00197">
    <property type="entry name" value="2FE2S_FER_1"/>
    <property type="match status" value="1"/>
</dbReference>
<dbReference type="InterPro" id="IPR002888">
    <property type="entry name" value="2Fe-2S-bd"/>
</dbReference>
<keyword evidence="2" id="KW-0479">Metal-binding</keyword>
<feature type="domain" description="2Fe-2S ferredoxin-type" evidence="6">
    <location>
        <begin position="1"/>
        <end position="77"/>
    </location>
</feature>
<evidence type="ECO:0000256" key="5">
    <source>
        <dbReference type="ARBA" id="ARBA00023014"/>
    </source>
</evidence>